<accession>D7CJ11</accession>
<evidence type="ECO:0000256" key="1">
    <source>
        <dbReference type="SAM" id="MobiDB-lite"/>
    </source>
</evidence>
<feature type="region of interest" description="Disordered" evidence="1">
    <location>
        <begin position="27"/>
        <end position="54"/>
    </location>
</feature>
<protein>
    <submittedName>
        <fullName evidence="3">Uncharacterized protein</fullName>
    </submittedName>
</protein>
<dbReference type="PROSITE" id="PS51257">
    <property type="entry name" value="PROKAR_LIPOPROTEIN"/>
    <property type="match status" value="1"/>
</dbReference>
<evidence type="ECO:0000313" key="4">
    <source>
        <dbReference type="Proteomes" id="UP000000378"/>
    </source>
</evidence>
<dbReference type="AlphaFoldDB" id="D7CJ11"/>
<reference evidence="3 4" key="2">
    <citation type="journal article" date="2010" name="Stand. Genomic Sci.">
        <title>Complete genome sequence of Syntrophothermus lipocalidus type strain (TGB-C1).</title>
        <authorList>
            <person name="Djao O.D."/>
            <person name="Zhang X."/>
            <person name="Lucas S."/>
            <person name="Lapidus A."/>
            <person name="Del Rio T.G."/>
            <person name="Nolan M."/>
            <person name="Tice H."/>
            <person name="Cheng J.F."/>
            <person name="Han C."/>
            <person name="Tapia R."/>
            <person name="Goodwin L."/>
            <person name="Pitluck S."/>
            <person name="Liolios K."/>
            <person name="Ivanova N."/>
            <person name="Mavromatis K."/>
            <person name="Mikhailova N."/>
            <person name="Ovchinnikova G."/>
            <person name="Pati A."/>
            <person name="Brambilla E."/>
            <person name="Chen A."/>
            <person name="Palaniappan K."/>
            <person name="Land M."/>
            <person name="Hauser L."/>
            <person name="Chang Y.J."/>
            <person name="Jeffries C.D."/>
            <person name="Rohde M."/>
            <person name="Sikorski J."/>
            <person name="Spring S."/>
            <person name="Goker M."/>
            <person name="Detter J.C."/>
            <person name="Woyke T."/>
            <person name="Bristow J."/>
            <person name="Eisen J.A."/>
            <person name="Markowitz V."/>
            <person name="Hugenholtz P."/>
            <person name="Kyrpides N.C."/>
            <person name="Klenk H.P."/>
        </authorList>
    </citation>
    <scope>NUCLEOTIDE SEQUENCE [LARGE SCALE GENOMIC DNA]</scope>
    <source>
        <strain evidence="4">DSM 12680 / TGB-C1</strain>
    </source>
</reference>
<feature type="compositionally biased region" description="Polar residues" evidence="1">
    <location>
        <begin position="27"/>
        <end position="47"/>
    </location>
</feature>
<proteinExistence type="predicted"/>
<organism evidence="3 4">
    <name type="scientific">Syntrophothermus lipocalidus (strain DSM 12680 / TGB-C1)</name>
    <dbReference type="NCBI Taxonomy" id="643648"/>
    <lineage>
        <taxon>Bacteria</taxon>
        <taxon>Bacillati</taxon>
        <taxon>Bacillota</taxon>
        <taxon>Clostridia</taxon>
        <taxon>Eubacteriales</taxon>
        <taxon>Syntrophomonadaceae</taxon>
        <taxon>Syntrophothermus</taxon>
    </lineage>
</organism>
<dbReference type="STRING" id="643648.Slip_2146"/>
<gene>
    <name evidence="3" type="ordered locus">Slip_2146</name>
</gene>
<dbReference type="KEGG" id="slp:Slip_2146"/>
<dbReference type="EMBL" id="CP002048">
    <property type="protein sequence ID" value="ADI02889.1"/>
    <property type="molecule type" value="Genomic_DNA"/>
</dbReference>
<feature type="signal peptide" evidence="2">
    <location>
        <begin position="1"/>
        <end position="20"/>
    </location>
</feature>
<sequence>MHRYFLPVIILVVLSLAALAGCGSPKQAVQENETKSTSQPRETSNVSWPEWSGPQSLGPGGTLPELWHVDFVHFPKPGSAHCYKIGIDSEGNWGDTYNEKGKLTDQELAAVKSALAKVNWNLVPQWSTKDYVAYTATPKSWPFPSDENPYFQVMIWLGQTYNSPPYDGRAVVADLKAPCPPEIKEIIDILKPLQEKYEPQIH</sequence>
<dbReference type="HOGENOM" id="CLU_1354043_0_0_9"/>
<evidence type="ECO:0000256" key="2">
    <source>
        <dbReference type="SAM" id="SignalP"/>
    </source>
</evidence>
<keyword evidence="4" id="KW-1185">Reference proteome</keyword>
<feature type="chain" id="PRO_5039679925" evidence="2">
    <location>
        <begin position="21"/>
        <end position="202"/>
    </location>
</feature>
<dbReference type="RefSeq" id="WP_013176291.1">
    <property type="nucleotide sequence ID" value="NC_014220.1"/>
</dbReference>
<keyword evidence="2" id="KW-0732">Signal</keyword>
<reference evidence="4" key="1">
    <citation type="journal article" date="2010" name="Stand. Genomic Sci.">
        <title>Complete genome sequence of Syntrophothermus lipocalidus type strain (TGB-C1T).</title>
        <authorList>
            <consortium name="US DOE Joint Genome Institute (JGI-PGF)"/>
            <person name="Djao O."/>
            <person name="Zhang X."/>
            <person name="Lucas S."/>
            <person name="Lapidus A."/>
            <person name="Glavina Del Rio T."/>
            <person name="Nolan M."/>
            <person name="Tice H."/>
            <person name="Cheng J."/>
            <person name="Han C."/>
            <person name="Tapia R."/>
            <person name="Goodwin L."/>
            <person name="Pitluck S."/>
            <person name="Liolios K."/>
            <person name="Ivanova N."/>
            <person name="Mavromatis K."/>
            <person name="Mikhailova N."/>
            <person name="Ovchinnikova G."/>
            <person name="Pati A."/>
            <person name="Brambilla E."/>
            <person name="Chen A."/>
            <person name="Palaniappan K."/>
            <person name="Land M."/>
            <person name="Hauser L."/>
            <person name="Chang Y."/>
            <person name="Jeffries C."/>
            <person name="Rohde M."/>
            <person name="Sikorski J."/>
            <person name="Spring S."/>
            <person name="Goker M."/>
            <person name="Detter J."/>
            <person name="Woyke T."/>
            <person name="Bristow J."/>
            <person name="Eisen J."/>
            <person name="Markowitz V."/>
            <person name="Hugenholtz P."/>
            <person name="Kyrpides N."/>
            <person name="Klenk H."/>
        </authorList>
    </citation>
    <scope>NUCLEOTIDE SEQUENCE [LARGE SCALE GENOMIC DNA]</scope>
    <source>
        <strain evidence="4">DSM 12680 / TGB-C1</strain>
    </source>
</reference>
<name>D7CJ11_SYNLT</name>
<dbReference type="Proteomes" id="UP000000378">
    <property type="component" value="Chromosome"/>
</dbReference>
<evidence type="ECO:0000313" key="3">
    <source>
        <dbReference type="EMBL" id="ADI02889.1"/>
    </source>
</evidence>